<reference evidence="1 2" key="2">
    <citation type="journal article" date="2012" name="Environ. Microbiol.">
        <title>Characterization of the first alginolytic operons in a marine bacterium: from their emergence in marine Flavobacteriia to their independent transfers to marine Proteobacteria and human gut Bacteroides.</title>
        <authorList>
            <person name="Thomas F."/>
            <person name="Barbeyron T."/>
            <person name="Tonon T."/>
            <person name="Genicot S."/>
            <person name="Czjzek M."/>
            <person name="Michel G."/>
        </authorList>
    </citation>
    <scope>NUCLEOTIDE SEQUENCE [LARGE SCALE GENOMIC DNA]</scope>
    <source>
        <strain evidence="2">DSM 12802 / CCUG 47099 / CIP 106680 / NCIMB 13871 / Dsij</strain>
    </source>
</reference>
<name>G0L0D6_ZOBGA</name>
<dbReference type="AlphaFoldDB" id="G0L0D6"/>
<evidence type="ECO:0000313" key="2">
    <source>
        <dbReference type="Proteomes" id="UP000008898"/>
    </source>
</evidence>
<reference evidence="2" key="1">
    <citation type="submission" date="2009-07" db="EMBL/GenBank/DDBJ databases">
        <title>Complete genome sequence of Zobellia galactanivorans Dsij.</title>
        <authorList>
            <consortium name="Genoscope - CEA"/>
        </authorList>
    </citation>
    <scope>NUCLEOTIDE SEQUENCE [LARGE SCALE GENOMIC DNA]</scope>
    <source>
        <strain evidence="2">DSM 12802 / CCUG 47099 / CIP 106680 / NCIMB 13871 / Dsij</strain>
    </source>
</reference>
<dbReference type="EMBL" id="FP476056">
    <property type="protein sequence ID" value="CAZ94276.1"/>
    <property type="molecule type" value="Genomic_DNA"/>
</dbReference>
<evidence type="ECO:0000313" key="1">
    <source>
        <dbReference type="EMBL" id="CAZ94276.1"/>
    </source>
</evidence>
<gene>
    <name evidence="1" type="ordered locus">zobellia_203</name>
</gene>
<proteinExistence type="predicted"/>
<protein>
    <submittedName>
        <fullName evidence="1">Uncharacterized protein</fullName>
    </submittedName>
</protein>
<dbReference type="Proteomes" id="UP000008898">
    <property type="component" value="Chromosome"/>
</dbReference>
<dbReference type="KEGG" id="zga:ZOBELLIA_203"/>
<keyword evidence="2" id="KW-1185">Reference proteome</keyword>
<organism evidence="1 2">
    <name type="scientific">Zobellia galactanivorans (strain DSM 12802 / CCUG 47099 / CIP 106680 / NCIMB 13871 / Dsij)</name>
    <dbReference type="NCBI Taxonomy" id="63186"/>
    <lineage>
        <taxon>Bacteria</taxon>
        <taxon>Pseudomonadati</taxon>
        <taxon>Bacteroidota</taxon>
        <taxon>Flavobacteriia</taxon>
        <taxon>Flavobacteriales</taxon>
        <taxon>Flavobacteriaceae</taxon>
        <taxon>Zobellia</taxon>
    </lineage>
</organism>
<sequence>MYLNYQLGTRAKITTKYQIKKMKEKTGSKRKRTFIR</sequence>
<dbReference type="HOGENOM" id="CLU_3359336_0_0_10"/>
<accession>G0L0D6</accession>